<keyword evidence="3" id="KW-1185">Reference proteome</keyword>
<dbReference type="Proteomes" id="UP000192939">
    <property type="component" value="Unassembled WGS sequence"/>
</dbReference>
<gene>
    <name evidence="2" type="ORF">SAMN02744124_01010</name>
</gene>
<dbReference type="GeneID" id="43344242"/>
<protein>
    <recommendedName>
        <fullName evidence="4">DUF4227 family protein</fullName>
    </recommendedName>
</protein>
<keyword evidence="1" id="KW-0812">Transmembrane</keyword>
<evidence type="ECO:0000313" key="2">
    <source>
        <dbReference type="EMBL" id="SMF04922.1"/>
    </source>
</evidence>
<name>A0ABY1LX85_9BACL</name>
<evidence type="ECO:0008006" key="4">
    <source>
        <dbReference type="Google" id="ProtNLM"/>
    </source>
</evidence>
<dbReference type="Pfam" id="PF14004">
    <property type="entry name" value="DUF4227"/>
    <property type="match status" value="1"/>
</dbReference>
<keyword evidence="1" id="KW-1133">Transmembrane helix</keyword>
<dbReference type="RefSeq" id="WP_016311736.1">
    <property type="nucleotide sequence ID" value="NZ_FXAE01000006.1"/>
</dbReference>
<accession>A0ABY1LX85</accession>
<dbReference type="InterPro" id="IPR025321">
    <property type="entry name" value="DUF4227"/>
</dbReference>
<proteinExistence type="predicted"/>
<keyword evidence="1" id="KW-0472">Membrane</keyword>
<dbReference type="EMBL" id="FXAE01000006">
    <property type="protein sequence ID" value="SMF04922.1"/>
    <property type="molecule type" value="Genomic_DNA"/>
</dbReference>
<evidence type="ECO:0000313" key="3">
    <source>
        <dbReference type="Proteomes" id="UP000192939"/>
    </source>
</evidence>
<reference evidence="2 3" key="1">
    <citation type="submission" date="2017-04" db="EMBL/GenBank/DDBJ databases">
        <authorList>
            <person name="Varghese N."/>
            <person name="Submissions S."/>
        </authorList>
    </citation>
    <scope>NUCLEOTIDE SEQUENCE [LARGE SCALE GENOMIC DNA]</scope>
    <source>
        <strain evidence="2 3">J12</strain>
    </source>
</reference>
<sequence>MIERMGFMVISLRKWLRTGKYLILFVALAYTFYKALGLLDDVLFREDKYRVPEGSAVKVFYEGVPGNNMMENMTERLKLFFWYGE</sequence>
<feature type="transmembrane region" description="Helical" evidence="1">
    <location>
        <begin position="21"/>
        <end position="39"/>
    </location>
</feature>
<comment type="caution">
    <text evidence="2">The sequence shown here is derived from an EMBL/GenBank/DDBJ whole genome shotgun (WGS) entry which is preliminary data.</text>
</comment>
<organism evidence="2 3">
    <name type="scientific">Paenibacillus barengoltzii J12</name>
    <dbReference type="NCBI Taxonomy" id="935846"/>
    <lineage>
        <taxon>Bacteria</taxon>
        <taxon>Bacillati</taxon>
        <taxon>Bacillota</taxon>
        <taxon>Bacilli</taxon>
        <taxon>Bacillales</taxon>
        <taxon>Paenibacillaceae</taxon>
        <taxon>Paenibacillus</taxon>
    </lineage>
</organism>
<evidence type="ECO:0000256" key="1">
    <source>
        <dbReference type="SAM" id="Phobius"/>
    </source>
</evidence>